<protein>
    <submittedName>
        <fullName evidence="1">Uncharacterized protein</fullName>
    </submittedName>
</protein>
<proteinExistence type="predicted"/>
<organism evidence="1 2">
    <name type="scientific">Vibrio cholerae</name>
    <dbReference type="NCBI Taxonomy" id="666"/>
    <lineage>
        <taxon>Bacteria</taxon>
        <taxon>Pseudomonadati</taxon>
        <taxon>Pseudomonadota</taxon>
        <taxon>Gammaproteobacteria</taxon>
        <taxon>Vibrionales</taxon>
        <taxon>Vibrionaceae</taxon>
        <taxon>Vibrio</taxon>
    </lineage>
</organism>
<accession>A0A655S4I2</accession>
<dbReference type="EMBL" id="CWOW01000027">
    <property type="protein sequence ID" value="CSB12413.1"/>
    <property type="molecule type" value="Genomic_DNA"/>
</dbReference>
<reference evidence="1 2" key="1">
    <citation type="submission" date="2015-07" db="EMBL/GenBank/DDBJ databases">
        <authorList>
            <consortium name="Pathogen Informatics"/>
        </authorList>
    </citation>
    <scope>NUCLEOTIDE SEQUENCE [LARGE SCALE GENOMIC DNA]</scope>
    <source>
        <strain evidence="1 2">A51</strain>
    </source>
</reference>
<dbReference type="Proteomes" id="UP000044806">
    <property type="component" value="Unassembled WGS sequence"/>
</dbReference>
<dbReference type="AlphaFoldDB" id="A0A655S4I2"/>
<evidence type="ECO:0000313" key="2">
    <source>
        <dbReference type="Proteomes" id="UP000044806"/>
    </source>
</evidence>
<evidence type="ECO:0000313" key="1">
    <source>
        <dbReference type="EMBL" id="CSB12413.1"/>
    </source>
</evidence>
<name>A0A655S4I2_VIBCL</name>
<sequence>MNSPVFISEIEYDIRMLLINSLNFTPRDSSSFFKIIRFVLNSPQISAQRQLRVISLFTKHEIFSIASRSSVINIELYFFSTFEKNPEKKTFRNSSE</sequence>
<gene>
    <name evidence="1" type="ORF">ERS013165_03466</name>
</gene>